<dbReference type="Pfam" id="PF03184">
    <property type="entry name" value="DDE_1"/>
    <property type="match status" value="1"/>
</dbReference>
<evidence type="ECO:0000313" key="2">
    <source>
        <dbReference type="EMBL" id="EAY02008.1"/>
    </source>
</evidence>
<dbReference type="OrthoDB" id="2917041at2759"/>
<dbReference type="InParanoid" id="A2EZC7"/>
<dbReference type="EMBL" id="DS113550">
    <property type="protein sequence ID" value="EAY02008.1"/>
    <property type="molecule type" value="Genomic_DNA"/>
</dbReference>
<dbReference type="GO" id="GO:0003676">
    <property type="term" value="F:nucleic acid binding"/>
    <property type="evidence" value="ECO:0007669"/>
    <property type="project" value="InterPro"/>
</dbReference>
<reference evidence="2" key="1">
    <citation type="submission" date="2006-10" db="EMBL/GenBank/DDBJ databases">
        <authorList>
            <person name="Amadeo P."/>
            <person name="Zhao Q."/>
            <person name="Wortman J."/>
            <person name="Fraser-Liggett C."/>
            <person name="Carlton J."/>
        </authorList>
    </citation>
    <scope>NUCLEOTIDE SEQUENCE</scope>
    <source>
        <strain evidence="2">G3</strain>
    </source>
</reference>
<dbReference type="AlphaFoldDB" id="A2EZC7"/>
<sequence>MKSFIILPGIQNITPELSSVNAFFAGQTSGWMTKKPWDVFVIFFITEPQRYREKLDSNVAAQQVLLFVDNHISRVSYFGCQILKLFNIELITFPVYCTAVLQPFDVGCAASLKANINKLKYNLQYSTETYNISNIAKVRLKISRILVEAWEEFRRIVLINSFEKSGLHPFNPQRAIDNDLTNKLSNSIPNPTNRYNTSNKILTSQNEIFQITRYEFGQHIQNINQLPPITIAMINNRVSEGIFAQKLII</sequence>
<keyword evidence="3" id="KW-1185">Reference proteome</keyword>
<feature type="domain" description="DDE-1" evidence="1">
    <location>
        <begin position="23"/>
        <end position="155"/>
    </location>
</feature>
<name>A2EZC7_TRIV3</name>
<reference evidence="2" key="2">
    <citation type="journal article" date="2007" name="Science">
        <title>Draft genome sequence of the sexually transmitted pathogen Trichomonas vaginalis.</title>
        <authorList>
            <person name="Carlton J.M."/>
            <person name="Hirt R.P."/>
            <person name="Silva J.C."/>
            <person name="Delcher A.L."/>
            <person name="Schatz M."/>
            <person name="Zhao Q."/>
            <person name="Wortman J.R."/>
            <person name="Bidwell S.L."/>
            <person name="Alsmark U.C.M."/>
            <person name="Besteiro S."/>
            <person name="Sicheritz-Ponten T."/>
            <person name="Noel C.J."/>
            <person name="Dacks J.B."/>
            <person name="Foster P.G."/>
            <person name="Simillion C."/>
            <person name="Van de Peer Y."/>
            <person name="Miranda-Saavedra D."/>
            <person name="Barton G.J."/>
            <person name="Westrop G.D."/>
            <person name="Mueller S."/>
            <person name="Dessi D."/>
            <person name="Fiori P.L."/>
            <person name="Ren Q."/>
            <person name="Paulsen I."/>
            <person name="Zhang H."/>
            <person name="Bastida-Corcuera F.D."/>
            <person name="Simoes-Barbosa A."/>
            <person name="Brown M.T."/>
            <person name="Hayes R.D."/>
            <person name="Mukherjee M."/>
            <person name="Okumura C.Y."/>
            <person name="Schneider R."/>
            <person name="Smith A.J."/>
            <person name="Vanacova S."/>
            <person name="Villalvazo M."/>
            <person name="Haas B.J."/>
            <person name="Pertea M."/>
            <person name="Feldblyum T.V."/>
            <person name="Utterback T.R."/>
            <person name="Shu C.L."/>
            <person name="Osoegawa K."/>
            <person name="de Jong P.J."/>
            <person name="Hrdy I."/>
            <person name="Horvathova L."/>
            <person name="Zubacova Z."/>
            <person name="Dolezal P."/>
            <person name="Malik S.B."/>
            <person name="Logsdon J.M. Jr."/>
            <person name="Henze K."/>
            <person name="Gupta A."/>
            <person name="Wang C.C."/>
            <person name="Dunne R.L."/>
            <person name="Upcroft J.A."/>
            <person name="Upcroft P."/>
            <person name="White O."/>
            <person name="Salzberg S.L."/>
            <person name="Tang P."/>
            <person name="Chiu C.-H."/>
            <person name="Lee Y.-S."/>
            <person name="Embley T.M."/>
            <person name="Coombs G.H."/>
            <person name="Mottram J.C."/>
            <person name="Tachezy J."/>
            <person name="Fraser-Liggett C.M."/>
            <person name="Johnson P.J."/>
        </authorList>
    </citation>
    <scope>NUCLEOTIDE SEQUENCE [LARGE SCALE GENOMIC DNA]</scope>
    <source>
        <strain evidence="2">G3</strain>
    </source>
</reference>
<evidence type="ECO:0000313" key="3">
    <source>
        <dbReference type="Proteomes" id="UP000001542"/>
    </source>
</evidence>
<dbReference type="KEGG" id="tva:4759839"/>
<evidence type="ECO:0000259" key="1">
    <source>
        <dbReference type="Pfam" id="PF03184"/>
    </source>
</evidence>
<gene>
    <name evidence="2" type="ORF">TVAG_217450</name>
</gene>
<organism evidence="2 3">
    <name type="scientific">Trichomonas vaginalis (strain ATCC PRA-98 / G3)</name>
    <dbReference type="NCBI Taxonomy" id="412133"/>
    <lineage>
        <taxon>Eukaryota</taxon>
        <taxon>Metamonada</taxon>
        <taxon>Parabasalia</taxon>
        <taxon>Trichomonadida</taxon>
        <taxon>Trichomonadidae</taxon>
        <taxon>Trichomonas</taxon>
    </lineage>
</organism>
<dbReference type="Proteomes" id="UP000001542">
    <property type="component" value="Unassembled WGS sequence"/>
</dbReference>
<accession>A2EZC7</accession>
<dbReference type="InterPro" id="IPR004875">
    <property type="entry name" value="DDE_SF_endonuclease_dom"/>
</dbReference>
<dbReference type="VEuPathDB" id="TrichDB:TVAGG3_0136770"/>
<protein>
    <recommendedName>
        <fullName evidence="1">DDE-1 domain-containing protein</fullName>
    </recommendedName>
</protein>
<proteinExistence type="predicted"/>
<dbReference type="RefSeq" id="XP_001330834.1">
    <property type="nucleotide sequence ID" value="XM_001330798.1"/>
</dbReference>
<dbReference type="VEuPathDB" id="TrichDB:TVAG_217450"/>